<dbReference type="AlphaFoldDB" id="A0ABD2DXD2"/>
<evidence type="ECO:0000256" key="8">
    <source>
        <dbReference type="ARBA" id="ARBA00022737"/>
    </source>
</evidence>
<dbReference type="GO" id="GO:0098552">
    <property type="term" value="C:side of membrane"/>
    <property type="evidence" value="ECO:0007669"/>
    <property type="project" value="UniProtKB-KW"/>
</dbReference>
<evidence type="ECO:0000256" key="16">
    <source>
        <dbReference type="ARBA" id="ARBA00075440"/>
    </source>
</evidence>
<evidence type="ECO:0000256" key="10">
    <source>
        <dbReference type="ARBA" id="ARBA00023157"/>
    </source>
</evidence>
<dbReference type="GO" id="GO:0005886">
    <property type="term" value="C:plasma membrane"/>
    <property type="evidence" value="ECO:0007669"/>
    <property type="project" value="UniProtKB-SubCell"/>
</dbReference>
<dbReference type="PANTHER" id="PTHR12080">
    <property type="entry name" value="SIGNALING LYMPHOCYTIC ACTIVATION MOLECULE"/>
    <property type="match status" value="1"/>
</dbReference>
<sequence>MRSRRWEWCLAMELLLLPLLLLATNIQGQSTREVIVLSGSNLSLQISESLPDNYKQLTWFYTIHQKIVEWDSGKSKYFDSKFKGRVMLDPQSGALNIYKVQKEDSSTYLMRVSNATGKEQEWKILLEVFDPVPKPVIKIEKTEEANNICYLKLLCVIPDQSVNCTWYGDSGPFSKECQSSVLELRVPEPQNYSKFYTCQVSNPVSSKNDTVYFTPPCTLGKKYPLGTWSGQRITSLLLNEDSCGRPTQPLGTECWWS</sequence>
<evidence type="ECO:0000256" key="12">
    <source>
        <dbReference type="ARBA" id="ARBA00023288"/>
    </source>
</evidence>
<dbReference type="PROSITE" id="PS50835">
    <property type="entry name" value="IG_LIKE"/>
    <property type="match status" value="1"/>
</dbReference>
<keyword evidence="12" id="KW-0449">Lipoprotein</keyword>
<keyword evidence="8" id="KW-0677">Repeat</keyword>
<evidence type="ECO:0000256" key="15">
    <source>
        <dbReference type="ARBA" id="ARBA00070691"/>
    </source>
</evidence>
<evidence type="ECO:0000256" key="6">
    <source>
        <dbReference type="ARBA" id="ARBA00022622"/>
    </source>
</evidence>
<evidence type="ECO:0000313" key="22">
    <source>
        <dbReference type="Proteomes" id="UP001610411"/>
    </source>
</evidence>
<dbReference type="GO" id="GO:0045121">
    <property type="term" value="C:membrane raft"/>
    <property type="evidence" value="ECO:0007669"/>
    <property type="project" value="UniProtKB-SubCell"/>
</dbReference>
<dbReference type="SMART" id="SM00409">
    <property type="entry name" value="IG"/>
    <property type="match status" value="1"/>
</dbReference>
<name>A0ABD2DXD2_DAUMA</name>
<keyword evidence="7 19" id="KW-0732">Signal</keyword>
<evidence type="ECO:0000256" key="7">
    <source>
        <dbReference type="ARBA" id="ARBA00022729"/>
    </source>
</evidence>
<dbReference type="InterPro" id="IPR007110">
    <property type="entry name" value="Ig-like_dom"/>
</dbReference>
<dbReference type="Pfam" id="PF11465">
    <property type="entry name" value="Receptor_2B4"/>
    <property type="match status" value="1"/>
</dbReference>
<dbReference type="InterPro" id="IPR024303">
    <property type="entry name" value="NK_rcpt_2B4_Ig_dom"/>
</dbReference>
<comment type="subunit">
    <text evidence="14">Interacts with CD2. Interacts with CD244; this interaction is possible not only on different cells (trans interaction) but also on the same cell (cis interaction). Interacts with LCK.</text>
</comment>
<evidence type="ECO:0000256" key="17">
    <source>
        <dbReference type="ARBA" id="ARBA00078224"/>
    </source>
</evidence>
<evidence type="ECO:0000256" key="9">
    <source>
        <dbReference type="ARBA" id="ARBA00023136"/>
    </source>
</evidence>
<evidence type="ECO:0000313" key="21">
    <source>
        <dbReference type="EMBL" id="KAL2771435.1"/>
    </source>
</evidence>
<dbReference type="InterPro" id="IPR003599">
    <property type="entry name" value="Ig_sub"/>
</dbReference>
<comment type="subcellular location">
    <subcellularLocation>
        <location evidence="2">Cell membrane</location>
        <topology evidence="2">Lipid-anchor</topology>
        <topology evidence="2">GPI-anchor</topology>
    </subcellularLocation>
    <subcellularLocation>
        <location evidence="1">Membrane raft</location>
    </subcellularLocation>
    <subcellularLocation>
        <location evidence="3">Secreted</location>
    </subcellularLocation>
</comment>
<dbReference type="CDD" id="cd05775">
    <property type="entry name" value="IgV_CD2_like_N"/>
    <property type="match status" value="1"/>
</dbReference>
<dbReference type="InterPro" id="IPR036179">
    <property type="entry name" value="Ig-like_dom_sf"/>
</dbReference>
<evidence type="ECO:0000256" key="4">
    <source>
        <dbReference type="ARBA" id="ARBA00022475"/>
    </source>
</evidence>
<evidence type="ECO:0000256" key="13">
    <source>
        <dbReference type="ARBA" id="ARBA00023319"/>
    </source>
</evidence>
<feature type="chain" id="PRO_5044769654" description="CD48 antigen" evidence="19">
    <location>
        <begin position="29"/>
        <end position="257"/>
    </location>
</feature>
<evidence type="ECO:0000256" key="11">
    <source>
        <dbReference type="ARBA" id="ARBA00023180"/>
    </source>
</evidence>
<feature type="domain" description="Ig-like" evidence="20">
    <location>
        <begin position="135"/>
        <end position="214"/>
    </location>
</feature>
<comment type="caution">
    <text evidence="21">The sequence shown here is derived from an EMBL/GenBank/DDBJ whole genome shotgun (WGS) entry which is preliminary data.</text>
</comment>
<dbReference type="PANTHER" id="PTHR12080:SF134">
    <property type="entry name" value="CD48 ANTIGEN"/>
    <property type="match status" value="1"/>
</dbReference>
<accession>A0ABD2DXD2</accession>
<dbReference type="InterPro" id="IPR013783">
    <property type="entry name" value="Ig-like_fold"/>
</dbReference>
<dbReference type="GO" id="GO:0005576">
    <property type="term" value="C:extracellular region"/>
    <property type="evidence" value="ECO:0007669"/>
    <property type="project" value="UniProtKB-SubCell"/>
</dbReference>
<feature type="non-terminal residue" evidence="21">
    <location>
        <position position="257"/>
    </location>
</feature>
<organism evidence="21 22">
    <name type="scientific">Daubentonia madagascariensis</name>
    <name type="common">Aye-aye</name>
    <name type="synonym">Sciurus madagascariensis</name>
    <dbReference type="NCBI Taxonomy" id="31869"/>
    <lineage>
        <taxon>Eukaryota</taxon>
        <taxon>Metazoa</taxon>
        <taxon>Chordata</taxon>
        <taxon>Craniata</taxon>
        <taxon>Vertebrata</taxon>
        <taxon>Euteleostomi</taxon>
        <taxon>Mammalia</taxon>
        <taxon>Eutheria</taxon>
        <taxon>Euarchontoglires</taxon>
        <taxon>Primates</taxon>
        <taxon>Strepsirrhini</taxon>
        <taxon>Chiromyiformes</taxon>
        <taxon>Daubentoniidae</taxon>
        <taxon>Daubentonia</taxon>
    </lineage>
</organism>
<dbReference type="GO" id="GO:0045321">
    <property type="term" value="P:leukocyte activation"/>
    <property type="evidence" value="ECO:0007669"/>
    <property type="project" value="UniProtKB-ARBA"/>
</dbReference>
<reference evidence="21 22" key="1">
    <citation type="journal article" date="2024" name="G3 (Bethesda)">
        <title>A hybrid genome assembly of the endangered aye-aye (Daubentonia madagascariensis).</title>
        <authorList>
            <person name="Versoza C.J."/>
            <person name="Pfeifer S.P."/>
        </authorList>
    </citation>
    <scope>NUCLEOTIDE SEQUENCE [LARGE SCALE GENOMIC DNA]</scope>
    <source>
        <strain evidence="21">6821</strain>
    </source>
</reference>
<dbReference type="SUPFAM" id="SSF48726">
    <property type="entry name" value="Immunoglobulin"/>
    <property type="match status" value="1"/>
</dbReference>
<protein>
    <recommendedName>
        <fullName evidence="15">CD48 antigen</fullName>
    </recommendedName>
    <alternativeName>
        <fullName evidence="18">BCM1 surface antigen</fullName>
    </alternativeName>
    <alternativeName>
        <fullName evidence="17">SLAM family member 2</fullName>
    </alternativeName>
    <alternativeName>
        <fullName evidence="16">Signaling lymphocytic activation molecule 2</fullName>
    </alternativeName>
</protein>
<keyword evidence="6" id="KW-0336">GPI-anchor</keyword>
<evidence type="ECO:0000256" key="14">
    <source>
        <dbReference type="ARBA" id="ARBA00063373"/>
    </source>
</evidence>
<keyword evidence="10" id="KW-1015">Disulfide bond</keyword>
<keyword evidence="22" id="KW-1185">Reference proteome</keyword>
<keyword evidence="9" id="KW-0472">Membrane</keyword>
<keyword evidence="11" id="KW-0325">Glycoprotein</keyword>
<dbReference type="InterPro" id="IPR015631">
    <property type="entry name" value="CD2/SLAM_rcpt"/>
</dbReference>
<keyword evidence="4" id="KW-1003">Cell membrane</keyword>
<gene>
    <name evidence="21" type="ORF">WCI35_019664</name>
</gene>
<dbReference type="EMBL" id="JBFSEQ010000007">
    <property type="protein sequence ID" value="KAL2771435.1"/>
    <property type="molecule type" value="Genomic_DNA"/>
</dbReference>
<evidence type="ECO:0000256" key="5">
    <source>
        <dbReference type="ARBA" id="ARBA00022525"/>
    </source>
</evidence>
<keyword evidence="5" id="KW-0964">Secreted</keyword>
<proteinExistence type="predicted"/>
<dbReference type="Proteomes" id="UP001610411">
    <property type="component" value="Unassembled WGS sequence"/>
</dbReference>
<evidence type="ECO:0000256" key="18">
    <source>
        <dbReference type="ARBA" id="ARBA00083677"/>
    </source>
</evidence>
<feature type="signal peptide" evidence="19">
    <location>
        <begin position="1"/>
        <end position="28"/>
    </location>
</feature>
<evidence type="ECO:0000256" key="1">
    <source>
        <dbReference type="ARBA" id="ARBA00004285"/>
    </source>
</evidence>
<dbReference type="FunFam" id="2.60.40.10:FF:001954">
    <property type="entry name" value="CD48 antigen"/>
    <property type="match status" value="1"/>
</dbReference>
<evidence type="ECO:0000256" key="19">
    <source>
        <dbReference type="SAM" id="SignalP"/>
    </source>
</evidence>
<dbReference type="Gene3D" id="2.60.40.10">
    <property type="entry name" value="Immunoglobulins"/>
    <property type="match status" value="2"/>
</dbReference>
<evidence type="ECO:0000256" key="3">
    <source>
        <dbReference type="ARBA" id="ARBA00004613"/>
    </source>
</evidence>
<keyword evidence="13" id="KW-0393">Immunoglobulin domain</keyword>
<evidence type="ECO:0000256" key="2">
    <source>
        <dbReference type="ARBA" id="ARBA00004609"/>
    </source>
</evidence>
<evidence type="ECO:0000259" key="20">
    <source>
        <dbReference type="PROSITE" id="PS50835"/>
    </source>
</evidence>